<proteinExistence type="predicted"/>
<dbReference type="EMBL" id="CVQV01000015">
    <property type="protein sequence ID" value="CRK76310.1"/>
    <property type="molecule type" value="Genomic_DNA"/>
</dbReference>
<reference evidence="1 2" key="1">
    <citation type="submission" date="2015-04" db="EMBL/GenBank/DDBJ databases">
        <authorList>
            <person name="Syromyatnikov M.Y."/>
            <person name="Popov V.N."/>
        </authorList>
    </citation>
    <scope>NUCLEOTIDE SEQUENCE [LARGE SCALE GENOMIC DNA]</scope>
    <source>
        <strain evidence="1 2">CECT 5292</strain>
    </source>
</reference>
<sequence>MEKLNLLTIPEGTMGRCNSLDLEDFIDEITDKSTPLQIGETVSFGNFVQINLISREETDAAIALKIKLMFQAMSAEVVMEFEKEKDEDMEVINEALYGFYFQGDDFEKSQNPLDTGYFDEFLVDLGLRDDPYEDEDEEDM</sequence>
<dbReference type="RefSeq" id="WP_048599726.1">
    <property type="nucleotide sequence ID" value="NZ_CVPC01000015.1"/>
</dbReference>
<gene>
    <name evidence="1" type="ORF">NIG5292_02367</name>
</gene>
<evidence type="ECO:0000313" key="2">
    <source>
        <dbReference type="Proteomes" id="UP000048949"/>
    </source>
</evidence>
<name>A0A0U1NNK0_9RHOB</name>
<dbReference type="AlphaFoldDB" id="A0A0U1NNK0"/>
<organism evidence="1 2">
    <name type="scientific">Nereida ignava</name>
    <dbReference type="NCBI Taxonomy" id="282199"/>
    <lineage>
        <taxon>Bacteria</taxon>
        <taxon>Pseudomonadati</taxon>
        <taxon>Pseudomonadota</taxon>
        <taxon>Alphaproteobacteria</taxon>
        <taxon>Rhodobacterales</taxon>
        <taxon>Roseobacteraceae</taxon>
        <taxon>Nereida</taxon>
    </lineage>
</organism>
<dbReference type="Proteomes" id="UP000048949">
    <property type="component" value="Unassembled WGS sequence"/>
</dbReference>
<keyword evidence="2" id="KW-1185">Reference proteome</keyword>
<accession>A0A0U1NNK0</accession>
<protein>
    <submittedName>
        <fullName evidence="1">Uncharacterized protein</fullName>
    </submittedName>
</protein>
<evidence type="ECO:0000313" key="1">
    <source>
        <dbReference type="EMBL" id="CRK76310.1"/>
    </source>
</evidence>